<organism evidence="1 2">
    <name type="scientific">Gossypium stocksii</name>
    <dbReference type="NCBI Taxonomy" id="47602"/>
    <lineage>
        <taxon>Eukaryota</taxon>
        <taxon>Viridiplantae</taxon>
        <taxon>Streptophyta</taxon>
        <taxon>Embryophyta</taxon>
        <taxon>Tracheophyta</taxon>
        <taxon>Spermatophyta</taxon>
        <taxon>Magnoliopsida</taxon>
        <taxon>eudicotyledons</taxon>
        <taxon>Gunneridae</taxon>
        <taxon>Pentapetalae</taxon>
        <taxon>rosids</taxon>
        <taxon>malvids</taxon>
        <taxon>Malvales</taxon>
        <taxon>Malvaceae</taxon>
        <taxon>Malvoideae</taxon>
        <taxon>Gossypium</taxon>
    </lineage>
</organism>
<dbReference type="Proteomes" id="UP000828251">
    <property type="component" value="Unassembled WGS sequence"/>
</dbReference>
<protein>
    <recommendedName>
        <fullName evidence="3">Protein kinase domain-containing protein</fullName>
    </recommendedName>
</protein>
<accession>A0A9D3ZR76</accession>
<evidence type="ECO:0000313" key="2">
    <source>
        <dbReference type="Proteomes" id="UP000828251"/>
    </source>
</evidence>
<dbReference type="EMBL" id="JAIQCV010000009">
    <property type="protein sequence ID" value="KAH1063546.1"/>
    <property type="molecule type" value="Genomic_DNA"/>
</dbReference>
<comment type="caution">
    <text evidence="1">The sequence shown here is derived from an EMBL/GenBank/DDBJ whole genome shotgun (WGS) entry which is preliminary data.</text>
</comment>
<proteinExistence type="predicted"/>
<dbReference type="OrthoDB" id="993340at2759"/>
<gene>
    <name evidence="1" type="ORF">J1N35_028533</name>
</gene>
<evidence type="ECO:0008006" key="3">
    <source>
        <dbReference type="Google" id="ProtNLM"/>
    </source>
</evidence>
<reference evidence="1 2" key="1">
    <citation type="journal article" date="2021" name="Plant Biotechnol. J.">
        <title>Multi-omics assisted identification of the key and species-specific regulatory components of drought-tolerant mechanisms in Gossypium stocksii.</title>
        <authorList>
            <person name="Yu D."/>
            <person name="Ke L."/>
            <person name="Zhang D."/>
            <person name="Wu Y."/>
            <person name="Sun Y."/>
            <person name="Mei J."/>
            <person name="Sun J."/>
            <person name="Sun Y."/>
        </authorList>
    </citation>
    <scope>NUCLEOTIDE SEQUENCE [LARGE SCALE GENOMIC DNA]</scope>
    <source>
        <strain evidence="2">cv. E1</strain>
        <tissue evidence="1">Leaf</tissue>
    </source>
</reference>
<evidence type="ECO:0000313" key="1">
    <source>
        <dbReference type="EMBL" id="KAH1063546.1"/>
    </source>
</evidence>
<keyword evidence="2" id="KW-1185">Reference proteome</keyword>
<dbReference type="AlphaFoldDB" id="A0A9D3ZR76"/>
<sequence length="317" mass="35409">MQPKVNCSHNCKNVNALAKDALLLEISNLLIVAQSELKIADFGWSVHTFNPRRNMCGALCSKPYNYLVWGILSQPHCLLARVLKARYFTLTDILSAKVGSYPSFTWRSICSARELIAEAVRILSIPISSSSLEDMRVWKHEGFGDYTVKSGYRVLNSAHMQEPMFTTSNDDQGVIKINFDATYQKEIRTATTAVLARDFTGVDCGRDSLTVIKSIKKKGEDKSVIRPITQNIFNLGVQFDDISYLFVPRVANGAAHTLALEGRRRQLCGLWVNGVPDSVMKVVLNDREVWHQKSSAPVSALKVEKPSADNLKLNIDM</sequence>
<name>A0A9D3ZR76_9ROSI</name>